<sequence>MSIDDIGALLNAFAAVDISHLRSLCCDRYHPSLFQAVRTIRDLTLIADAKYISISKIYPEGMTPVLTSSLQNLSLNVDRLVSLSSFISRLGNFSTAIALKRISITVCSDFSGTAFWQHTDSLLSAAPAVEEISFNLRRGISRISPEGTLREYLPVIDAKGILKITLLNRDLRLQ</sequence>
<evidence type="ECO:0000313" key="1">
    <source>
        <dbReference type="EMBL" id="KAJ7029369.1"/>
    </source>
</evidence>
<accession>A0AAD6SKR2</accession>
<dbReference type="Proteomes" id="UP001218188">
    <property type="component" value="Unassembled WGS sequence"/>
</dbReference>
<name>A0AAD6SKR2_9AGAR</name>
<organism evidence="1 2">
    <name type="scientific">Mycena alexandri</name>
    <dbReference type="NCBI Taxonomy" id="1745969"/>
    <lineage>
        <taxon>Eukaryota</taxon>
        <taxon>Fungi</taxon>
        <taxon>Dikarya</taxon>
        <taxon>Basidiomycota</taxon>
        <taxon>Agaricomycotina</taxon>
        <taxon>Agaricomycetes</taxon>
        <taxon>Agaricomycetidae</taxon>
        <taxon>Agaricales</taxon>
        <taxon>Marasmiineae</taxon>
        <taxon>Mycenaceae</taxon>
        <taxon>Mycena</taxon>
    </lineage>
</organism>
<evidence type="ECO:0000313" key="2">
    <source>
        <dbReference type="Proteomes" id="UP001218188"/>
    </source>
</evidence>
<proteinExistence type="predicted"/>
<protein>
    <submittedName>
        <fullName evidence="1">Uncharacterized protein</fullName>
    </submittedName>
</protein>
<dbReference type="AlphaFoldDB" id="A0AAD6SKR2"/>
<comment type="caution">
    <text evidence="1">The sequence shown here is derived from an EMBL/GenBank/DDBJ whole genome shotgun (WGS) entry which is preliminary data.</text>
</comment>
<keyword evidence="2" id="KW-1185">Reference proteome</keyword>
<gene>
    <name evidence="1" type="ORF">C8F04DRAFT_1116720</name>
</gene>
<reference evidence="1" key="1">
    <citation type="submission" date="2023-03" db="EMBL/GenBank/DDBJ databases">
        <title>Massive genome expansion in bonnet fungi (Mycena s.s.) driven by repeated elements and novel gene families across ecological guilds.</title>
        <authorList>
            <consortium name="Lawrence Berkeley National Laboratory"/>
            <person name="Harder C.B."/>
            <person name="Miyauchi S."/>
            <person name="Viragh M."/>
            <person name="Kuo A."/>
            <person name="Thoen E."/>
            <person name="Andreopoulos B."/>
            <person name="Lu D."/>
            <person name="Skrede I."/>
            <person name="Drula E."/>
            <person name="Henrissat B."/>
            <person name="Morin E."/>
            <person name="Kohler A."/>
            <person name="Barry K."/>
            <person name="LaButti K."/>
            <person name="Morin E."/>
            <person name="Salamov A."/>
            <person name="Lipzen A."/>
            <person name="Mereny Z."/>
            <person name="Hegedus B."/>
            <person name="Baldrian P."/>
            <person name="Stursova M."/>
            <person name="Weitz H."/>
            <person name="Taylor A."/>
            <person name="Grigoriev I.V."/>
            <person name="Nagy L.G."/>
            <person name="Martin F."/>
            <person name="Kauserud H."/>
        </authorList>
    </citation>
    <scope>NUCLEOTIDE SEQUENCE</scope>
    <source>
        <strain evidence="1">CBHHK200</strain>
    </source>
</reference>
<dbReference type="EMBL" id="JARJCM010000102">
    <property type="protein sequence ID" value="KAJ7029369.1"/>
    <property type="molecule type" value="Genomic_DNA"/>
</dbReference>